<comment type="similarity">
    <text evidence="1">Belongs to the CoA-transferase III family.</text>
</comment>
<dbReference type="InterPro" id="IPR003673">
    <property type="entry name" value="CoA-Trfase_fam_III"/>
</dbReference>
<sequence length="747" mass="79946">MRLLDDVVVAEAGATEAVAWCGRLLRDLGADVVRIDLNDDALSVPHDALHRGKRRITDVARVDVLVVDGPAGHLQVDPFRARNPKLVVVSVSDYGMTGPAAETPASELTLQAEAGLIALHPTYGRPPVGIGVNLAEQMAGRWAAVGAMAGLLAVTGGAPGTEVDVSRFESLASVLQYPWLMAQLPDSFPYPVPQMAVPGIEPAKDGWVCLVAVSPQQWSGVKQLVGDPRLDDPRYDQLVERIRLAAEVRPLLHDFTKRYTVAELVEMGIASRVAIAPVTDLTTVAEFAPFAARDCILRTEDGVTFPRNPIRVHAAPDTTALGTVGDPSRLPRRPLHGVRVTEIASFQAGPLVGSYLASLGADVIRVESATRPDAMRFTGTPSTVDRCWERAASFAGANVDKRSVAAELNDPRGREIVDRLIASSHVLVENYVPRVLDDRGLDYAGVTALQPNIVMTRMPAWGSTGPWRGQPGLTFTVNAASSVSWMSGYEDGEPLLTGTVFDPIAAVTATVGTLAALWRRFRTGRGAHLEVALCDVALQVSALQIAAGSTGRKPIRSGNRRNGIAPQGVYQSADNRWVAISAISDRQWDALAGAPGMPERALDADLRTLDERVSRHDELDEMLTVMCSGQEAATLVDVLRGRGVPAATVEIGTGLIDHPQLLARQRVFAADHPVAGRARYIGLPARFGHAPAASADRPAPLFGEHSREMLAELGFSIDEIDAWDADGALARSPFGLPFAQPSHQPQQ</sequence>
<dbReference type="Pfam" id="PF02515">
    <property type="entry name" value="CoA_transf_3"/>
    <property type="match status" value="2"/>
</dbReference>
<dbReference type="PANTHER" id="PTHR48228">
    <property type="entry name" value="SUCCINYL-COA--D-CITRAMALATE COA-TRANSFERASE"/>
    <property type="match status" value="1"/>
</dbReference>
<keyword evidence="2" id="KW-0808">Transferase</keyword>
<evidence type="ECO:0000313" key="4">
    <source>
        <dbReference type="Proteomes" id="UP000018763"/>
    </source>
</evidence>
<evidence type="ECO:0000256" key="2">
    <source>
        <dbReference type="ARBA" id="ARBA00022679"/>
    </source>
</evidence>
<evidence type="ECO:0000313" key="3">
    <source>
        <dbReference type="EMBL" id="AHC27997.1"/>
    </source>
</evidence>
<gene>
    <name evidence="3" type="ORF">D174_16875</name>
</gene>
<dbReference type="Proteomes" id="UP000018763">
    <property type="component" value="Chromosome"/>
</dbReference>
<dbReference type="InterPro" id="IPR044855">
    <property type="entry name" value="CoA-Trfase_III_dom3_sf"/>
</dbReference>
<name>V5XIV5_MYCNE</name>
<dbReference type="AlphaFoldDB" id="V5XIV5"/>
<dbReference type="EMBL" id="CP006936">
    <property type="protein sequence ID" value="AHC27997.1"/>
    <property type="molecule type" value="Genomic_DNA"/>
</dbReference>
<reference evidence="3 4" key="1">
    <citation type="journal article" date="2014" name="Genome Announc.">
        <title>Complete Genome Sequence of Sterol-Transforming Mycobacterium neoaurum Strain VKM Ac-1815D.</title>
        <authorList>
            <person name="Shtratnikova V.Y."/>
            <person name="Bragin E.Y."/>
            <person name="Dovbnya D.V."/>
            <person name="Pekov Y.A."/>
            <person name="Schelkunov M.I."/>
            <person name="Strizhov N."/>
            <person name="Ivashina T.V."/>
            <person name="Ashapkin V.V."/>
            <person name="Donova M.V."/>
        </authorList>
    </citation>
    <scope>NUCLEOTIDE SEQUENCE [LARGE SCALE GENOMIC DNA]</scope>
    <source>
        <strain evidence="3 4">VKM Ac-1815D</strain>
    </source>
</reference>
<protein>
    <recommendedName>
        <fullName evidence="5">Caib/baif family protein</fullName>
    </recommendedName>
</protein>
<organism evidence="3 4">
    <name type="scientific">Mycolicibacterium neoaurum VKM Ac-1815D</name>
    <dbReference type="NCBI Taxonomy" id="700508"/>
    <lineage>
        <taxon>Bacteria</taxon>
        <taxon>Bacillati</taxon>
        <taxon>Actinomycetota</taxon>
        <taxon>Actinomycetes</taxon>
        <taxon>Mycobacteriales</taxon>
        <taxon>Mycobacteriaceae</taxon>
        <taxon>Mycolicibacterium</taxon>
    </lineage>
</organism>
<dbReference type="SUPFAM" id="SSF89796">
    <property type="entry name" value="CoA-transferase family III (CaiB/BaiF)"/>
    <property type="match status" value="2"/>
</dbReference>
<proteinExistence type="inferred from homology"/>
<dbReference type="InterPro" id="IPR050509">
    <property type="entry name" value="CoA-transferase_III"/>
</dbReference>
<dbReference type="InterPro" id="IPR023606">
    <property type="entry name" value="CoA-Trfase_III_dom_1_sf"/>
</dbReference>
<dbReference type="Gene3D" id="3.30.1540.10">
    <property type="entry name" value="formyl-coa transferase, domain 3"/>
    <property type="match status" value="2"/>
</dbReference>
<evidence type="ECO:0008006" key="5">
    <source>
        <dbReference type="Google" id="ProtNLM"/>
    </source>
</evidence>
<dbReference type="eggNOG" id="COG1804">
    <property type="taxonomic scope" value="Bacteria"/>
</dbReference>
<dbReference type="PANTHER" id="PTHR48228:SF6">
    <property type="entry name" value="L-CARNITINE COA-TRANSFERASE"/>
    <property type="match status" value="1"/>
</dbReference>
<evidence type="ECO:0000256" key="1">
    <source>
        <dbReference type="ARBA" id="ARBA00008383"/>
    </source>
</evidence>
<dbReference type="KEGG" id="mne:D174_16875"/>
<dbReference type="HOGENOM" id="CLU_010587_0_1_11"/>
<keyword evidence="4" id="KW-1185">Reference proteome</keyword>
<dbReference type="Gene3D" id="3.40.50.10540">
    <property type="entry name" value="Crotonobetainyl-coa:carnitine coa-transferase, domain 1"/>
    <property type="match status" value="2"/>
</dbReference>
<accession>V5XIV5</accession>
<dbReference type="GO" id="GO:0003824">
    <property type="term" value="F:catalytic activity"/>
    <property type="evidence" value="ECO:0007669"/>
    <property type="project" value="InterPro"/>
</dbReference>